<feature type="active site" description="Proton donor; for dehydratase activity" evidence="5">
    <location>
        <position position="1293"/>
    </location>
</feature>
<dbReference type="GO" id="GO:0008897">
    <property type="term" value="F:holo-[acyl-carrier-protein] synthase activity"/>
    <property type="evidence" value="ECO:0007669"/>
    <property type="project" value="InterPro"/>
</dbReference>
<dbReference type="PROSITE" id="PS52004">
    <property type="entry name" value="KS3_2"/>
    <property type="match status" value="1"/>
</dbReference>
<dbReference type="PROSITE" id="PS52019">
    <property type="entry name" value="PKS_MFAS_DH"/>
    <property type="match status" value="1"/>
</dbReference>
<keyword evidence="4 9" id="KW-0808">Transferase</keyword>
<dbReference type="Pfam" id="PF00698">
    <property type="entry name" value="Acyl_transf_1"/>
    <property type="match status" value="1"/>
</dbReference>
<dbReference type="InterPro" id="IPR014030">
    <property type="entry name" value="Ketoacyl_synth_N"/>
</dbReference>
<dbReference type="InterPro" id="IPR016035">
    <property type="entry name" value="Acyl_Trfase/lysoPLipase"/>
</dbReference>
<dbReference type="SUPFAM" id="SSF52151">
    <property type="entry name" value="FabD/lysophospholipase-like"/>
    <property type="match status" value="1"/>
</dbReference>
<dbReference type="PANTHER" id="PTHR43074:SF1">
    <property type="entry name" value="BETA-KETOACYL SYNTHASE FAMILY PROTEIN-RELATED"/>
    <property type="match status" value="1"/>
</dbReference>
<feature type="domain" description="Ketosynthase family 3 (KS3)" evidence="7">
    <location>
        <begin position="4"/>
        <end position="459"/>
    </location>
</feature>
<dbReference type="InterPro" id="IPR014043">
    <property type="entry name" value="Acyl_transferase_dom"/>
</dbReference>
<evidence type="ECO:0000256" key="5">
    <source>
        <dbReference type="PROSITE-ProRule" id="PRU01363"/>
    </source>
</evidence>
<evidence type="ECO:0000256" key="4">
    <source>
        <dbReference type="ARBA" id="ARBA00022679"/>
    </source>
</evidence>
<evidence type="ECO:0000256" key="2">
    <source>
        <dbReference type="ARBA" id="ARBA00022450"/>
    </source>
</evidence>
<feature type="region of interest" description="C-terminal hotdog fold" evidence="5">
    <location>
        <begin position="1226"/>
        <end position="1379"/>
    </location>
</feature>
<dbReference type="InterPro" id="IPR001227">
    <property type="entry name" value="Ac_transferase_dom_sf"/>
</dbReference>
<dbReference type="GO" id="GO:0004315">
    <property type="term" value="F:3-oxoacyl-[acyl-carrier-protein] synthase activity"/>
    <property type="evidence" value="ECO:0007669"/>
    <property type="project" value="InterPro"/>
</dbReference>
<dbReference type="PROSITE" id="PS00606">
    <property type="entry name" value="KS3_1"/>
    <property type="match status" value="1"/>
</dbReference>
<dbReference type="Pfam" id="PF00109">
    <property type="entry name" value="ketoacyl-synt"/>
    <property type="match status" value="1"/>
</dbReference>
<gene>
    <name evidence="9" type="ORF">C8D93_102102</name>
</gene>
<dbReference type="Pfam" id="PF14765">
    <property type="entry name" value="PS-DH"/>
    <property type="match status" value="1"/>
</dbReference>
<dbReference type="Pfam" id="PF02801">
    <property type="entry name" value="Ketoacyl-synt_C"/>
    <property type="match status" value="1"/>
</dbReference>
<dbReference type="CDD" id="cd00833">
    <property type="entry name" value="PKS"/>
    <property type="match status" value="1"/>
</dbReference>
<dbReference type="Proteomes" id="UP000248330">
    <property type="component" value="Unassembled WGS sequence"/>
</dbReference>
<dbReference type="PANTHER" id="PTHR43074">
    <property type="entry name" value="OMEGA-3 POLYUNSATURATED FATTY ACID SYNTHASE PFAB-RELATED"/>
    <property type="match status" value="1"/>
</dbReference>
<dbReference type="GO" id="GO:0006633">
    <property type="term" value="P:fatty acid biosynthetic process"/>
    <property type="evidence" value="ECO:0007669"/>
    <property type="project" value="UniProtKB-UniPathway"/>
</dbReference>
<evidence type="ECO:0000259" key="7">
    <source>
        <dbReference type="PROSITE" id="PS52004"/>
    </source>
</evidence>
<dbReference type="InterPro" id="IPR052568">
    <property type="entry name" value="PKS-FAS_Synthase"/>
</dbReference>
<dbReference type="InterPro" id="IPR042104">
    <property type="entry name" value="PKS_dehydratase_sf"/>
</dbReference>
<feature type="compositionally biased region" description="Polar residues" evidence="6">
    <location>
        <begin position="1000"/>
        <end position="1013"/>
    </location>
</feature>
<dbReference type="Pfam" id="PF16197">
    <property type="entry name" value="KAsynt_C_assoc"/>
    <property type="match status" value="1"/>
</dbReference>
<dbReference type="InterPro" id="IPR016036">
    <property type="entry name" value="Malonyl_transacylase_ACP-bd"/>
</dbReference>
<dbReference type="SMART" id="SM00827">
    <property type="entry name" value="PKS_AT"/>
    <property type="match status" value="1"/>
</dbReference>
<dbReference type="InterPro" id="IPR032821">
    <property type="entry name" value="PKS_assoc"/>
</dbReference>
<sequence length="1645" mass="177451">MSRPLDVAIVGLAGVYPSAPNASAFWRNICAKVDAISDAGPEWAGPYFDPDSDDDDRIYTTRGGFLRELAQVDPLEIGLMPAIAAGADPDHLIALKCARDALRDAGYLDKGFDGDRAGVIVARGTYGNRGFASMLARGLFLDQMMDVVRELRPDFSAQEVRALHRDLRKQLPPYGGEVVGLLTPNAIAGVIANRLNLMGPSYIVDAACASSLIAINAAAQEIASGRCDLMLAGGTQVQTPAMLYIQFTQISALSRGQLRPFQKGADGTLLGEGCGMLVLKRLDHAERDGDRIYAVIKGIGVSSDGKAKGLLAPRLEGEVLAMRRAYDSSGIDPLTVDLIEAHGTGTAIGDKTEIEALTEIFGGRGAGPQIAISAVKSMIGHCLPATGTASMIKTALALHHKVLPPMLCDEPDPALHLERTPLYINNQTRPWVHGGQTPRRAGVNAFGFGGINAHVVLEEYVPAPSKTQLSVLITPESGEVFLLAADRRERLVELARTALARLDGPQALTLAEVARAASAHAVGTHRLAIVCDNLTELHKKLGGALDRLAQADVAPFRTRNGVHYGHGPAAGKLCLLFPGEGSQYPDMLRDLALRFPQVREGFDFIEDAARRRGSRSRAALLYAAPTGYDDAQRSELEGELQAMDVGAESVFAASLALQRLYDDLGLQFDAMLGHSTGENTALTACGVRRYASTDELAEAVQVVHGLYRQLDAEGRIVQGTLLSVGGLDAATRAALLAGDHGLQLAMDNCPNQLVLFGTPEDAERLREQLSAQGAICQALPFGRAYHTPLFKPMADAFRDYFRDLEFGPGRVPLYSARSGAPFPDDEAAIRELTAQQWENPVRFTQTVQRLYDDGHRVFLEVGPGGNLTSFVTDTLRDRPDVIAVASDNRRRGSLAQFHTALATLFAAGSVFDPRKLYAHRDVAEHDLLAPRAAKKAAPKQPLRMPKIELPEQWKRPLPAAGADDVSSPSPRSRGEGARRADEGQLAGAAPSPSPRLDTLGNDSMSFPGSQTPSPRMRGEGEENDPRLQLLRSHFALMQDFLDSQARVLGLVSSTAPAASMPAAPAPGLDPNFPLLGGVHEHSDTRLVMERRYTLDSDPFLRDHCIGGAPSVRDRSLLAIPVIPFTFSLEICAEAAVKLIGRADLKVIALEQARGSRWLSLDEGAIDLRIAAERVAVQGDEIARVHVRLFLLGSGAPASGLIVFETQVLLATGYAAAPPPALSWPGTDARAPHFNADDALYVRGMFHGPRLQGAKRLLRWNSRAIDMALETLPTQDYFGFTQAPRLQLDPALADVLGQTFYYWLQEQQGGLINCFPYAIGRLTLHAPPLPAGTPLHSRALLQVPAPDRLSADVEACDEQGRVVMRATQWEDRTFEVPERFYRFRLQPAQGFVGDIWMDGLLPPGLHARRVAPFENDLLASGGGIWGRGLAHMVLNRDERARWYALPAAGPRRDEWLLGRIAAKEAARDWLRTRHQIDLASADIEIVGDDRGRPQIRIAALAQAPTPALSISHSQGWAAAVVADPGLAVGFDYQRLRSVRAAELIQGAFGDAEQHWFAQVDEAERGLVAAALWCAKEAASKAAGSGLEGRPLDWVVSACQLDPRTVAFGSAQIVRGAQTYDVALQFEDRDAISALCIVAASARQPVS</sequence>
<dbReference type="Gene3D" id="3.90.470.20">
    <property type="entry name" value="4'-phosphopantetheinyl transferase domain"/>
    <property type="match status" value="2"/>
</dbReference>
<evidence type="ECO:0000256" key="3">
    <source>
        <dbReference type="ARBA" id="ARBA00022553"/>
    </source>
</evidence>
<reference evidence="9 10" key="1">
    <citation type="submission" date="2018-04" db="EMBL/GenBank/DDBJ databases">
        <title>Genomic Encyclopedia of Type Strains, Phase IV (KMG-IV): sequencing the most valuable type-strain genomes for metagenomic binning, comparative biology and taxonomic classification.</title>
        <authorList>
            <person name="Goeker M."/>
        </authorList>
    </citation>
    <scope>NUCLEOTIDE SEQUENCE [LARGE SCALE GENOMIC DNA]</scope>
    <source>
        <strain evidence="9 10">DSM 104150</strain>
    </source>
</reference>
<feature type="active site" description="Proton acceptor; for dehydratase activity" evidence="5">
    <location>
        <position position="1103"/>
    </location>
</feature>
<dbReference type="SUPFAM" id="SSF55048">
    <property type="entry name" value="Probable ACP-binding domain of malonyl-CoA ACP transacylase"/>
    <property type="match status" value="1"/>
</dbReference>
<dbReference type="GO" id="GO:0000287">
    <property type="term" value="F:magnesium ion binding"/>
    <property type="evidence" value="ECO:0007669"/>
    <property type="project" value="InterPro"/>
</dbReference>
<evidence type="ECO:0000259" key="8">
    <source>
        <dbReference type="PROSITE" id="PS52019"/>
    </source>
</evidence>
<dbReference type="InterPro" id="IPR049900">
    <property type="entry name" value="PKS_mFAS_DH"/>
</dbReference>
<dbReference type="EMBL" id="QICN01000002">
    <property type="protein sequence ID" value="PXV70250.1"/>
    <property type="molecule type" value="Genomic_DNA"/>
</dbReference>
<dbReference type="Pfam" id="PF01648">
    <property type="entry name" value="ACPS"/>
    <property type="match status" value="1"/>
</dbReference>
<evidence type="ECO:0000256" key="1">
    <source>
        <dbReference type="ARBA" id="ARBA00005194"/>
    </source>
</evidence>
<dbReference type="SMART" id="SM00825">
    <property type="entry name" value="PKS_KS"/>
    <property type="match status" value="1"/>
</dbReference>
<dbReference type="Gene3D" id="3.10.129.110">
    <property type="entry name" value="Polyketide synthase dehydratase"/>
    <property type="match status" value="1"/>
</dbReference>
<evidence type="ECO:0000313" key="9">
    <source>
        <dbReference type="EMBL" id="PXV70250.1"/>
    </source>
</evidence>
<dbReference type="RefSeq" id="WP_110263936.1">
    <property type="nucleotide sequence ID" value="NZ_CAWNXA010000002.1"/>
</dbReference>
<dbReference type="InterPro" id="IPR018201">
    <property type="entry name" value="Ketoacyl_synth_AS"/>
</dbReference>
<comment type="pathway">
    <text evidence="1">Lipid metabolism; fatty acid biosynthesis.</text>
</comment>
<dbReference type="SUPFAM" id="SSF53901">
    <property type="entry name" value="Thiolase-like"/>
    <property type="match status" value="1"/>
</dbReference>
<keyword evidence="3" id="KW-0597">Phosphoprotein</keyword>
<dbReference type="InterPro" id="IPR020841">
    <property type="entry name" value="PKS_Beta-ketoAc_synthase_dom"/>
</dbReference>
<keyword evidence="10" id="KW-1185">Reference proteome</keyword>
<evidence type="ECO:0000313" key="10">
    <source>
        <dbReference type="Proteomes" id="UP000248330"/>
    </source>
</evidence>
<organism evidence="9 10">
    <name type="scientific">Sinimarinibacterium flocculans</name>
    <dbReference type="NCBI Taxonomy" id="985250"/>
    <lineage>
        <taxon>Bacteria</taxon>
        <taxon>Pseudomonadati</taxon>
        <taxon>Pseudomonadota</taxon>
        <taxon>Gammaproteobacteria</taxon>
        <taxon>Nevskiales</taxon>
        <taxon>Nevskiaceae</taxon>
        <taxon>Sinimarinibacterium</taxon>
    </lineage>
</organism>
<evidence type="ECO:0000256" key="6">
    <source>
        <dbReference type="SAM" id="MobiDB-lite"/>
    </source>
</evidence>
<feature type="region of interest" description="N-terminal hotdog fold" evidence="5">
    <location>
        <begin position="1072"/>
        <end position="1208"/>
    </location>
</feature>
<dbReference type="OrthoDB" id="9778690at2"/>
<protein>
    <submittedName>
        <fullName evidence="9">Acyl transferase domain-containing protein</fullName>
    </submittedName>
</protein>
<dbReference type="Gene3D" id="3.40.366.10">
    <property type="entry name" value="Malonyl-Coenzyme A Acyl Carrier Protein, domain 2"/>
    <property type="match status" value="1"/>
</dbReference>
<accession>A0A318EM01</accession>
<dbReference type="InterPro" id="IPR016039">
    <property type="entry name" value="Thiolase-like"/>
</dbReference>
<dbReference type="InterPro" id="IPR014031">
    <property type="entry name" value="Ketoacyl_synth_C"/>
</dbReference>
<comment type="caution">
    <text evidence="9">The sequence shown here is derived from an EMBL/GenBank/DDBJ whole genome shotgun (WGS) entry which is preliminary data.</text>
</comment>
<dbReference type="Gene3D" id="3.30.70.250">
    <property type="entry name" value="Malonyl-CoA ACP transacylase, ACP-binding"/>
    <property type="match status" value="1"/>
</dbReference>
<dbReference type="InterPro" id="IPR037143">
    <property type="entry name" value="4-PPantetheinyl_Trfase_dom_sf"/>
</dbReference>
<dbReference type="InterPro" id="IPR008278">
    <property type="entry name" value="4-PPantetheinyl_Trfase_dom"/>
</dbReference>
<feature type="region of interest" description="Disordered" evidence="6">
    <location>
        <begin position="950"/>
        <end position="1023"/>
    </location>
</feature>
<proteinExistence type="predicted"/>
<dbReference type="SUPFAM" id="SSF56214">
    <property type="entry name" value="4'-phosphopantetheinyl transferase"/>
    <property type="match status" value="2"/>
</dbReference>
<dbReference type="Gene3D" id="3.40.47.10">
    <property type="match status" value="1"/>
</dbReference>
<dbReference type="InterPro" id="IPR049551">
    <property type="entry name" value="PKS_DH_C"/>
</dbReference>
<keyword evidence="2" id="KW-0596">Phosphopantetheine</keyword>
<name>A0A318EM01_9GAMM</name>
<feature type="compositionally biased region" description="Basic and acidic residues" evidence="6">
    <location>
        <begin position="972"/>
        <end position="982"/>
    </location>
</feature>
<dbReference type="UniPathway" id="UPA00094"/>
<feature type="domain" description="PKS/mFAS DH" evidence="8">
    <location>
        <begin position="1072"/>
        <end position="1379"/>
    </location>
</feature>